<dbReference type="EMBL" id="BRYB01004031">
    <property type="protein sequence ID" value="GMI24594.1"/>
    <property type="molecule type" value="Genomic_DNA"/>
</dbReference>
<feature type="domain" description="PH" evidence="9">
    <location>
        <begin position="1"/>
        <end position="93"/>
    </location>
</feature>
<evidence type="ECO:0000256" key="5">
    <source>
        <dbReference type="ARBA" id="ARBA00022840"/>
    </source>
</evidence>
<dbReference type="SUPFAM" id="SSF50729">
    <property type="entry name" value="PH domain-like"/>
    <property type="match status" value="1"/>
</dbReference>
<dbReference type="SMART" id="SM00220">
    <property type="entry name" value="S_TKc"/>
    <property type="match status" value="1"/>
</dbReference>
<dbReference type="CDD" id="cd07834">
    <property type="entry name" value="STKc_MAPK"/>
    <property type="match status" value="1"/>
</dbReference>
<dbReference type="Pfam" id="PF00169">
    <property type="entry name" value="PH"/>
    <property type="match status" value="1"/>
</dbReference>
<reference evidence="11 12" key="1">
    <citation type="journal article" date="2023" name="Commun. Biol.">
        <title>Genome analysis of Parmales, the sister group of diatoms, reveals the evolutionary specialization of diatoms from phago-mixotrophs to photoautotrophs.</title>
        <authorList>
            <person name="Ban H."/>
            <person name="Sato S."/>
            <person name="Yoshikawa S."/>
            <person name="Yamada K."/>
            <person name="Nakamura Y."/>
            <person name="Ichinomiya M."/>
            <person name="Sato N."/>
            <person name="Blanc-Mathieu R."/>
            <person name="Endo H."/>
            <person name="Kuwata A."/>
            <person name="Ogata H."/>
        </authorList>
    </citation>
    <scope>NUCLEOTIDE SEQUENCE [LARGE SCALE GENOMIC DNA]</scope>
</reference>
<name>A0ABQ6ME31_9STRA</name>
<comment type="caution">
    <text evidence="11">The sequence shown here is derived from an EMBL/GenBank/DDBJ whole genome shotgun (WGS) entry which is preliminary data.</text>
</comment>
<evidence type="ECO:0000256" key="6">
    <source>
        <dbReference type="PROSITE-ProRule" id="PRU10141"/>
    </source>
</evidence>
<gene>
    <name evidence="11" type="ORF">TeGR_g10577</name>
</gene>
<proteinExistence type="inferred from homology"/>
<keyword evidence="3 6" id="KW-0547">Nucleotide-binding</keyword>
<keyword evidence="2 8" id="KW-0808">Transferase</keyword>
<protein>
    <recommendedName>
        <fullName evidence="8">Mitogen-activated protein kinase</fullName>
        <ecNumber evidence="8">2.7.11.24</ecNumber>
    </recommendedName>
</protein>
<dbReference type="Gene3D" id="2.30.29.30">
    <property type="entry name" value="Pleckstrin-homology domain (PH domain)/Phosphotyrosine-binding domain (PTB)"/>
    <property type="match status" value="1"/>
</dbReference>
<dbReference type="SUPFAM" id="SSF56112">
    <property type="entry name" value="Protein kinase-like (PK-like)"/>
    <property type="match status" value="1"/>
</dbReference>
<comment type="cofactor">
    <cofactor evidence="8">
        <name>Mg(2+)</name>
        <dbReference type="ChEBI" id="CHEBI:18420"/>
    </cofactor>
</comment>
<evidence type="ECO:0000256" key="4">
    <source>
        <dbReference type="ARBA" id="ARBA00022777"/>
    </source>
</evidence>
<comment type="activity regulation">
    <text evidence="8">Activated by threonine and tyrosine phosphorylation.</text>
</comment>
<dbReference type="InterPro" id="IPR000719">
    <property type="entry name" value="Prot_kinase_dom"/>
</dbReference>
<dbReference type="Proteomes" id="UP001165060">
    <property type="component" value="Unassembled WGS sequence"/>
</dbReference>
<dbReference type="PANTHER" id="PTHR24055">
    <property type="entry name" value="MITOGEN-ACTIVATED PROTEIN KINASE"/>
    <property type="match status" value="1"/>
</dbReference>
<dbReference type="PROSITE" id="PS00108">
    <property type="entry name" value="PROTEIN_KINASE_ST"/>
    <property type="match status" value="1"/>
</dbReference>
<keyword evidence="4 8" id="KW-0418">Kinase</keyword>
<dbReference type="Gene3D" id="1.10.510.10">
    <property type="entry name" value="Transferase(Phosphotransferase) domain 1"/>
    <property type="match status" value="1"/>
</dbReference>
<evidence type="ECO:0000259" key="10">
    <source>
        <dbReference type="PROSITE" id="PS50011"/>
    </source>
</evidence>
<evidence type="ECO:0000313" key="12">
    <source>
        <dbReference type="Proteomes" id="UP001165060"/>
    </source>
</evidence>
<comment type="similarity">
    <text evidence="8">Belongs to the protein kinase superfamily. Ser/Thr protein kinase family. MAP kinase subfamily.</text>
</comment>
<sequence>MESYLMKKGGLSWKKRFFVLEGDVSPPRIAYYVKEADEKIRGELEINSETRVSDLANKTNGFQVITSKKALVMYADSEDLRAQWKASVSAVISKLNKEDQSRDARSGYHIFQCSGNEFEMEEKYELIKAVGHGAYGVVISVTNKEQAGTGDNEQVAVKKIKDAFDDLVDAKRIVREIRLLRHFNHDNIIRIVDLPVPDKVDFDDIYIVTDLMETDLHKVIYSRQPLSNDHSQYFLYQMLCALKYLHSTSVLHRDLKPSNILLNANCDLKLCDFGLSRGLSGEDGGQDNNLTEYVVTRWYRAPEIMLSCQEYSKAIDVWSLGCIFGEMLLRKPMFPGNDYIHQLKLITQFIGTPTAEDIWFVTNEKARRFMLGLPSAPPADLHKHFPGADAGACDLLRQMLILDPSGRISVDDALAHEYLAPVRDKALETVAEKEIDWGEIEDCELTKGNLQKIIWEDVGMYHKGAREEMKAAA</sequence>
<evidence type="ECO:0000256" key="7">
    <source>
        <dbReference type="RuleBase" id="RU000304"/>
    </source>
</evidence>
<dbReference type="InterPro" id="IPR050117">
    <property type="entry name" value="MAPK"/>
</dbReference>
<evidence type="ECO:0000256" key="1">
    <source>
        <dbReference type="ARBA" id="ARBA00022527"/>
    </source>
</evidence>
<dbReference type="EC" id="2.7.11.24" evidence="8"/>
<dbReference type="PROSITE" id="PS50003">
    <property type="entry name" value="PH_DOMAIN"/>
    <property type="match status" value="1"/>
</dbReference>
<dbReference type="InterPro" id="IPR008271">
    <property type="entry name" value="Ser/Thr_kinase_AS"/>
</dbReference>
<dbReference type="InterPro" id="IPR001849">
    <property type="entry name" value="PH_domain"/>
</dbReference>
<dbReference type="PROSITE" id="PS00107">
    <property type="entry name" value="PROTEIN_KINASE_ATP"/>
    <property type="match status" value="1"/>
</dbReference>
<organism evidence="11 12">
    <name type="scientific">Tetraparma gracilis</name>
    <dbReference type="NCBI Taxonomy" id="2962635"/>
    <lineage>
        <taxon>Eukaryota</taxon>
        <taxon>Sar</taxon>
        <taxon>Stramenopiles</taxon>
        <taxon>Ochrophyta</taxon>
        <taxon>Bolidophyceae</taxon>
        <taxon>Parmales</taxon>
        <taxon>Triparmaceae</taxon>
        <taxon>Tetraparma</taxon>
    </lineage>
</organism>
<keyword evidence="8" id="KW-0460">Magnesium</keyword>
<dbReference type="SMART" id="SM00233">
    <property type="entry name" value="PH"/>
    <property type="match status" value="1"/>
</dbReference>
<dbReference type="PROSITE" id="PS50011">
    <property type="entry name" value="PROTEIN_KINASE_DOM"/>
    <property type="match status" value="1"/>
</dbReference>
<feature type="binding site" evidence="6">
    <location>
        <position position="159"/>
    </location>
    <ligand>
        <name>ATP</name>
        <dbReference type="ChEBI" id="CHEBI:30616"/>
    </ligand>
</feature>
<feature type="domain" description="Protein kinase" evidence="10">
    <location>
        <begin position="124"/>
        <end position="419"/>
    </location>
</feature>
<keyword evidence="5 6" id="KW-0067">ATP-binding</keyword>
<evidence type="ECO:0000256" key="8">
    <source>
        <dbReference type="RuleBase" id="RU361165"/>
    </source>
</evidence>
<evidence type="ECO:0000256" key="2">
    <source>
        <dbReference type="ARBA" id="ARBA00022679"/>
    </source>
</evidence>
<dbReference type="PROSITE" id="PS01351">
    <property type="entry name" value="MAPK"/>
    <property type="match status" value="1"/>
</dbReference>
<dbReference type="Pfam" id="PF00069">
    <property type="entry name" value="Pkinase"/>
    <property type="match status" value="1"/>
</dbReference>
<evidence type="ECO:0000259" key="9">
    <source>
        <dbReference type="PROSITE" id="PS50003"/>
    </source>
</evidence>
<keyword evidence="12" id="KW-1185">Reference proteome</keyword>
<accession>A0ABQ6ME31</accession>
<dbReference type="InterPro" id="IPR003527">
    <property type="entry name" value="MAP_kinase_CS"/>
</dbReference>
<dbReference type="InterPro" id="IPR011009">
    <property type="entry name" value="Kinase-like_dom_sf"/>
</dbReference>
<dbReference type="Gene3D" id="3.30.200.20">
    <property type="entry name" value="Phosphorylase Kinase, domain 1"/>
    <property type="match status" value="1"/>
</dbReference>
<dbReference type="InterPro" id="IPR011993">
    <property type="entry name" value="PH-like_dom_sf"/>
</dbReference>
<keyword evidence="1 7" id="KW-0723">Serine/threonine-protein kinase</keyword>
<dbReference type="InterPro" id="IPR017441">
    <property type="entry name" value="Protein_kinase_ATP_BS"/>
</dbReference>
<evidence type="ECO:0000313" key="11">
    <source>
        <dbReference type="EMBL" id="GMI24594.1"/>
    </source>
</evidence>
<comment type="catalytic activity">
    <reaction evidence="8">
        <text>L-threonyl-[protein] + ATP = O-phospho-L-threonyl-[protein] + ADP + H(+)</text>
        <dbReference type="Rhea" id="RHEA:46608"/>
        <dbReference type="Rhea" id="RHEA-COMP:11060"/>
        <dbReference type="Rhea" id="RHEA-COMP:11605"/>
        <dbReference type="ChEBI" id="CHEBI:15378"/>
        <dbReference type="ChEBI" id="CHEBI:30013"/>
        <dbReference type="ChEBI" id="CHEBI:30616"/>
        <dbReference type="ChEBI" id="CHEBI:61977"/>
        <dbReference type="ChEBI" id="CHEBI:456216"/>
        <dbReference type="EC" id="2.7.11.24"/>
    </reaction>
</comment>
<evidence type="ECO:0000256" key="3">
    <source>
        <dbReference type="ARBA" id="ARBA00022741"/>
    </source>
</evidence>